<dbReference type="Gene3D" id="1.25.40.20">
    <property type="entry name" value="Ankyrin repeat-containing domain"/>
    <property type="match status" value="4"/>
</dbReference>
<evidence type="ECO:0000259" key="4">
    <source>
        <dbReference type="Pfam" id="PF24883"/>
    </source>
</evidence>
<dbReference type="EMBL" id="VFLP01000049">
    <property type="protein sequence ID" value="TRX91012.1"/>
    <property type="molecule type" value="Genomic_DNA"/>
</dbReference>
<dbReference type="Pfam" id="PF12796">
    <property type="entry name" value="Ank_2"/>
    <property type="match status" value="4"/>
</dbReference>
<dbReference type="Gene3D" id="3.40.50.1820">
    <property type="entry name" value="alpha/beta hydrolase"/>
    <property type="match status" value="1"/>
</dbReference>
<dbReference type="STRING" id="2512241.A0A553HST1"/>
<evidence type="ECO:0000256" key="2">
    <source>
        <dbReference type="ARBA" id="ARBA00023043"/>
    </source>
</evidence>
<evidence type="ECO:0000313" key="5">
    <source>
        <dbReference type="EMBL" id="TRX91012.1"/>
    </source>
</evidence>
<dbReference type="InterPro" id="IPR036770">
    <property type="entry name" value="Ankyrin_rpt-contain_sf"/>
</dbReference>
<accession>A0A553HST1</accession>
<keyword evidence="2 3" id="KW-0040">ANK repeat</keyword>
<dbReference type="Proteomes" id="UP000319160">
    <property type="component" value="Unassembled WGS sequence"/>
</dbReference>
<feature type="repeat" description="ANK" evidence="3">
    <location>
        <begin position="1239"/>
        <end position="1271"/>
    </location>
</feature>
<protein>
    <recommendedName>
        <fullName evidence="4">Nephrocystin 3-like N-terminal domain-containing protein</fullName>
    </recommendedName>
</protein>
<keyword evidence="1" id="KW-0677">Repeat</keyword>
<proteinExistence type="predicted"/>
<evidence type="ECO:0000256" key="1">
    <source>
        <dbReference type="ARBA" id="ARBA00022737"/>
    </source>
</evidence>
<dbReference type="SUPFAM" id="SSF48403">
    <property type="entry name" value="Ankyrin repeat"/>
    <property type="match status" value="3"/>
</dbReference>
<dbReference type="InterPro" id="IPR056884">
    <property type="entry name" value="NPHP3-like_N"/>
</dbReference>
<dbReference type="Pfam" id="PF24883">
    <property type="entry name" value="NPHP3_N"/>
    <property type="match status" value="1"/>
</dbReference>
<dbReference type="SMART" id="SM00248">
    <property type="entry name" value="ANK"/>
    <property type="match status" value="11"/>
</dbReference>
<feature type="repeat" description="ANK" evidence="3">
    <location>
        <begin position="1518"/>
        <end position="1540"/>
    </location>
</feature>
<feature type="domain" description="Nephrocystin 3-like N-terminal" evidence="4">
    <location>
        <begin position="358"/>
        <end position="539"/>
    </location>
</feature>
<feature type="repeat" description="ANK" evidence="3">
    <location>
        <begin position="1272"/>
        <end position="1294"/>
    </location>
</feature>
<dbReference type="SUPFAM" id="SSF52540">
    <property type="entry name" value="P-loop containing nucleoside triphosphate hydrolases"/>
    <property type="match status" value="1"/>
</dbReference>
<feature type="repeat" description="ANK" evidence="3">
    <location>
        <begin position="1342"/>
        <end position="1374"/>
    </location>
</feature>
<dbReference type="PROSITE" id="PS50088">
    <property type="entry name" value="ANK_REPEAT"/>
    <property type="match status" value="6"/>
</dbReference>
<dbReference type="OrthoDB" id="4779652at2759"/>
<gene>
    <name evidence="5" type="ORF">FHL15_007994</name>
</gene>
<feature type="repeat" description="ANK" evidence="3">
    <location>
        <begin position="911"/>
        <end position="944"/>
    </location>
</feature>
<dbReference type="InterPro" id="IPR002110">
    <property type="entry name" value="Ankyrin_rpt"/>
</dbReference>
<evidence type="ECO:0000256" key="3">
    <source>
        <dbReference type="PROSITE-ProRule" id="PRU00023"/>
    </source>
</evidence>
<evidence type="ECO:0000313" key="6">
    <source>
        <dbReference type="Proteomes" id="UP000319160"/>
    </source>
</evidence>
<dbReference type="Gene3D" id="3.40.50.300">
    <property type="entry name" value="P-loop containing nucleotide triphosphate hydrolases"/>
    <property type="match status" value="1"/>
</dbReference>
<dbReference type="InterPro" id="IPR027417">
    <property type="entry name" value="P-loop_NTPase"/>
</dbReference>
<dbReference type="InterPro" id="IPR029058">
    <property type="entry name" value="AB_hydrolase_fold"/>
</dbReference>
<feature type="repeat" description="ANK" evidence="3">
    <location>
        <begin position="1375"/>
        <end position="1407"/>
    </location>
</feature>
<name>A0A553HST1_9PEZI</name>
<dbReference type="PANTHER" id="PTHR24123:SF33">
    <property type="entry name" value="PROTEIN HOS4"/>
    <property type="match status" value="1"/>
</dbReference>
<dbReference type="SUPFAM" id="SSF53474">
    <property type="entry name" value="alpha/beta-Hydrolases"/>
    <property type="match status" value="1"/>
</dbReference>
<dbReference type="PROSITE" id="PS50297">
    <property type="entry name" value="ANK_REP_REGION"/>
    <property type="match status" value="5"/>
</dbReference>
<organism evidence="5 6">
    <name type="scientific">Xylaria flabelliformis</name>
    <dbReference type="NCBI Taxonomy" id="2512241"/>
    <lineage>
        <taxon>Eukaryota</taxon>
        <taxon>Fungi</taxon>
        <taxon>Dikarya</taxon>
        <taxon>Ascomycota</taxon>
        <taxon>Pezizomycotina</taxon>
        <taxon>Sordariomycetes</taxon>
        <taxon>Xylariomycetidae</taxon>
        <taxon>Xylariales</taxon>
        <taxon>Xylariaceae</taxon>
        <taxon>Xylaria</taxon>
    </lineage>
</organism>
<comment type="caution">
    <text evidence="5">The sequence shown here is derived from an EMBL/GenBank/DDBJ whole genome shotgun (WGS) entry which is preliminary data.</text>
</comment>
<sequence>METLIERLGRSSQRREDAESHISRVLDAGATFGPASSVSSAQSNDPAFGADEDGQFGLFQLWPLKSEGFDVDETQVDIVAVHGLNGKAYKTWIDSGKLWLADFLPLDIPRARIFTYGYNSAVAFSSSASRVDDYARTLLERLMAKRRLFSHADKRPLLFICHSLGGVVVKRALVIAHERSRRYGSITQDTFGIMFLGTPHRGSDAAFWGKLFGSLANIVTLGSIRTQLLDDLKRKSDILGATCSQFVERSQSLHRIFSIYERVRVKGLSSLVVEEDSAIMGLPNEIPIPIEADHRSMCRFSSMQSEKYQMIVDCIKEMVEDALDQTQTETPIRDEFIRCIKTLDPDEILRTIARPSPGTCSWIIETSAFKEWRDRPDARFLWISGLPGVGKTTASRFLIEHLRRWLQRNPTITNKEPVVAFFFCASKQWPRNSEAELAKSLLYQLLSHSKLLFRYFSDADLQSYVSKFRDFLGKGDGPDEMDMAWKFLATILQRSPAFTFWILIDAIDELPEHSRSNILRRIQLLASQDLGEKLKFIICDRSGPSGRGITRRVSWLQIHQQDKLAEDVRHFVNTQLEELCSRGIIPWQYQNRIEESLVEISEGNFLQASLAWSHFRAGVTYWSPQVLKSRLEGLRRLSGEAKEFYCSLLERIPEDSREVAKAGFTWVLGSRKPLTLAELQHAVAISTGQNSWSDLEDSLGFNFDSRFDQAFGYLLRVDPDLCVRFAHTTVKELLTTENNMAPAKDSGILSKFLIREADVDAELAKKCIIVLSFRDFVKLRDIAREAMADRMKDMFVTALQTEEALQSLNFVKYDDPESAHAEDQQTSERIGQAILKLGRNNLDERTRSLFAYCVSYWNYHCNHGSSDLEVAKSLTNFALLRQSHYFLMVAMLLGMAKYHHGTIWDKVDQFSRLPPLHFVLRTGDHPNVLENLIKNGQDINGMDCHGWTPLIWALLEDRKESLELLLAHEETTFRPSDLYSDHILHIALEADVRPALVLRLLADPRVEVNARGSRSWTALQWCLSREHLQPVNDELLRRKDVDIYETNSHGLNAIEQVFNEGVSQQSALGIIARSDVPHNWFEKPLKLSPLSLLTDPLIVENVPGTFLYRAASLRWDFVEDLILQRAPSKAVMVDRNGLSLLERYAYHGMKQRLIRVLDKLPGYTLSMAKDLGAKLVTFCAQQDWEDVTNVLVHRFSAEDSGKDPDGKTIIHLACEFHWRSLPSFLGAKSKDWLNTASSDGRTALHVAAEYRNEAACTALLQAGASSHIRDKNGKFPVHLAAEQGHRAIVSLFLKSSMGNRSTLEIDNERRSILHYLVMWHSDSFIRQCLPSLQPRVDIRDNKGRSPAHFACIFGNNHALSVLMDIGADPNLRDSSSLTPLHCALKSGSAACAQTLVEHGARYDLLDKFDRNVILLATSSEDNRTVEYVVRLLESKLSSAEMRGYANHVDRFGCSALHYLCHWVDRPKLGDDDIGDVVMEELDEEWGDESSKIHAPSPVAWLIKTLATVGADVNGCDLHGHTPLHSAAMTGNLAAAQALLQVPDIHPSMKDKKGLTPLDWASVNRYDAMVEAIEEQAGTHSFDWQTRLRPLYQPWQSGLEEDESDGECGQTLLAIKY</sequence>
<dbReference type="InterPro" id="IPR051165">
    <property type="entry name" value="Multifunctional_ANK_Repeat"/>
</dbReference>
<dbReference type="PANTHER" id="PTHR24123">
    <property type="entry name" value="ANKYRIN REPEAT-CONTAINING"/>
    <property type="match status" value="1"/>
</dbReference>
<reference evidence="6" key="1">
    <citation type="submission" date="2019-06" db="EMBL/GenBank/DDBJ databases">
        <title>Draft genome sequence of the griseofulvin-producing fungus Xylaria cubensis strain G536.</title>
        <authorList>
            <person name="Mead M.E."/>
            <person name="Raja H.A."/>
            <person name="Steenwyk J.L."/>
            <person name="Knowles S.L."/>
            <person name="Oberlies N.H."/>
            <person name="Rokas A."/>
        </authorList>
    </citation>
    <scope>NUCLEOTIDE SEQUENCE [LARGE SCALE GENOMIC DNA]</scope>
    <source>
        <strain evidence="6">G536</strain>
    </source>
</reference>
<keyword evidence="6" id="KW-1185">Reference proteome</keyword>